<keyword evidence="3" id="KW-1185">Reference proteome</keyword>
<sequence length="203" mass="22769">MIPSDKNDETSIRLLHLASDEDVLENAEGLLEWLHDVNWPVFGGVVTRLSPLGDHLVGPITKILEGSDSIWKANIVSHLIPAFSPESQQLYTKSLESILFQFDESDLREGTKGLSSVLTLNTLKKLNIQNYPNQNLESLSKMENLEQLYLTSRKLENLDGIEHLSKLKLLDLYNCPLLASLNGTEKCPKLKSIEIEACNRVCV</sequence>
<dbReference type="EMBL" id="BMDY01000039">
    <property type="protein sequence ID" value="GGB21137.1"/>
    <property type="molecule type" value="Genomic_DNA"/>
</dbReference>
<name>A0ABQ1I8B7_9ALTE</name>
<dbReference type="Proteomes" id="UP000651977">
    <property type="component" value="Unassembled WGS sequence"/>
</dbReference>
<dbReference type="SUPFAM" id="SSF52058">
    <property type="entry name" value="L domain-like"/>
    <property type="match status" value="1"/>
</dbReference>
<evidence type="ECO:0000259" key="1">
    <source>
        <dbReference type="Pfam" id="PF16804"/>
    </source>
</evidence>
<dbReference type="Pfam" id="PF16804">
    <property type="entry name" value="DUF5071"/>
    <property type="match status" value="1"/>
</dbReference>
<proteinExistence type="predicted"/>
<comment type="caution">
    <text evidence="2">The sequence shown here is derived from an EMBL/GenBank/DDBJ whole genome shotgun (WGS) entry which is preliminary data.</text>
</comment>
<evidence type="ECO:0000313" key="2">
    <source>
        <dbReference type="EMBL" id="GGB21137.1"/>
    </source>
</evidence>
<feature type="domain" description="DUF5071" evidence="1">
    <location>
        <begin position="1"/>
        <end position="108"/>
    </location>
</feature>
<accession>A0ABQ1I8B7</accession>
<gene>
    <name evidence="2" type="ORF">GCM10007414_38150</name>
</gene>
<evidence type="ECO:0000313" key="3">
    <source>
        <dbReference type="Proteomes" id="UP000651977"/>
    </source>
</evidence>
<dbReference type="Gene3D" id="1.25.40.750">
    <property type="entry name" value="Domain of unknown function DUF5071"/>
    <property type="match status" value="1"/>
</dbReference>
<dbReference type="RefSeq" id="WP_055731938.1">
    <property type="nucleotide sequence ID" value="NZ_BMDY01000039.1"/>
</dbReference>
<organism evidence="2 3">
    <name type="scientific">Agarivorans gilvus</name>
    <dbReference type="NCBI Taxonomy" id="680279"/>
    <lineage>
        <taxon>Bacteria</taxon>
        <taxon>Pseudomonadati</taxon>
        <taxon>Pseudomonadota</taxon>
        <taxon>Gammaproteobacteria</taxon>
        <taxon>Alteromonadales</taxon>
        <taxon>Alteromonadaceae</taxon>
        <taxon>Agarivorans</taxon>
    </lineage>
</organism>
<dbReference type="InterPro" id="IPR038692">
    <property type="entry name" value="Cthe_2751_sf"/>
</dbReference>
<protein>
    <recommendedName>
        <fullName evidence="1">DUF5071 domain-containing protein</fullName>
    </recommendedName>
</protein>
<dbReference type="InterPro" id="IPR031837">
    <property type="entry name" value="DUF5071"/>
</dbReference>
<reference evidence="3" key="1">
    <citation type="journal article" date="2019" name="Int. J. Syst. Evol. Microbiol.">
        <title>The Global Catalogue of Microorganisms (GCM) 10K type strain sequencing project: providing services to taxonomists for standard genome sequencing and annotation.</title>
        <authorList>
            <consortium name="The Broad Institute Genomics Platform"/>
            <consortium name="The Broad Institute Genome Sequencing Center for Infectious Disease"/>
            <person name="Wu L."/>
            <person name="Ma J."/>
        </authorList>
    </citation>
    <scope>NUCLEOTIDE SEQUENCE [LARGE SCALE GENOMIC DNA]</scope>
    <source>
        <strain evidence="3">CGMCC 1.10131</strain>
    </source>
</reference>